<dbReference type="InterPro" id="IPR009057">
    <property type="entry name" value="Homeodomain-like_sf"/>
</dbReference>
<dbReference type="EMBL" id="KV454209">
    <property type="protein sequence ID" value="ODQ60732.1"/>
    <property type="molecule type" value="Genomic_DNA"/>
</dbReference>
<accession>A0A1E3P700</accession>
<protein>
    <recommendedName>
        <fullName evidence="2">HTH CENPB-type domain-containing protein</fullName>
    </recommendedName>
</protein>
<reference evidence="3 4" key="1">
    <citation type="journal article" date="2016" name="Proc. Natl. Acad. Sci. U.S.A.">
        <title>Comparative genomics of biotechnologically important yeasts.</title>
        <authorList>
            <person name="Riley R."/>
            <person name="Haridas S."/>
            <person name="Wolfe K.H."/>
            <person name="Lopes M.R."/>
            <person name="Hittinger C.T."/>
            <person name="Goeker M."/>
            <person name="Salamov A.A."/>
            <person name="Wisecaver J.H."/>
            <person name="Long T.M."/>
            <person name="Calvey C.H."/>
            <person name="Aerts A.L."/>
            <person name="Barry K.W."/>
            <person name="Choi C."/>
            <person name="Clum A."/>
            <person name="Coughlan A.Y."/>
            <person name="Deshpande S."/>
            <person name="Douglass A.P."/>
            <person name="Hanson S.J."/>
            <person name="Klenk H.-P."/>
            <person name="LaButti K.M."/>
            <person name="Lapidus A."/>
            <person name="Lindquist E.A."/>
            <person name="Lipzen A.M."/>
            <person name="Meier-Kolthoff J.P."/>
            <person name="Ohm R.A."/>
            <person name="Otillar R.P."/>
            <person name="Pangilinan J.L."/>
            <person name="Peng Y."/>
            <person name="Rokas A."/>
            <person name="Rosa C.A."/>
            <person name="Scheuner C."/>
            <person name="Sibirny A.A."/>
            <person name="Slot J.C."/>
            <person name="Stielow J.B."/>
            <person name="Sun H."/>
            <person name="Kurtzman C.P."/>
            <person name="Blackwell M."/>
            <person name="Grigoriev I.V."/>
            <person name="Jeffries T.W."/>
        </authorList>
    </citation>
    <scope>NUCLEOTIDE SEQUENCE [LARGE SCALE GENOMIC DNA]</scope>
    <source>
        <strain evidence="4">ATCC 58044 / CBS 1984 / NCYC 433 / NRRL Y-366-8</strain>
    </source>
</reference>
<dbReference type="InterPro" id="IPR004875">
    <property type="entry name" value="DDE_SF_endonuclease_dom"/>
</dbReference>
<dbReference type="Pfam" id="PF03221">
    <property type="entry name" value="HTH_Tnp_Tc5"/>
    <property type="match status" value="1"/>
</dbReference>
<name>A0A1E3P700_WICAA</name>
<feature type="domain" description="HTH CENPB-type" evidence="2">
    <location>
        <begin position="64"/>
        <end position="139"/>
    </location>
</feature>
<dbReference type="SMART" id="SM00674">
    <property type="entry name" value="CENPB"/>
    <property type="match status" value="1"/>
</dbReference>
<dbReference type="SUPFAM" id="SSF46689">
    <property type="entry name" value="Homeodomain-like"/>
    <property type="match status" value="1"/>
</dbReference>
<sequence length="445" mass="51790">MGYSIKQKIDICLMAESNPDMTQADLATWAKKHYGSSKPPSQTTISRILSKKDELIALKEHEFKLIRRRRLSNPLLRKVLLEWISQCVWNNIPITAPIIMSSASNFWNHLPDNLREGSGEFSYKWCSQFLSKVNINLNNIEKELYKRLKIWTFEERSILQNLLTGVDLKKVFTLDEIFLSYDLPLDKSCYDDTSDFLTCMLCVNADGSEKLDPLIIGRYENYPSFENKSSIKAATKHGVSYHSNRMKWLTSTVFYDWLAVLDKRLALQGKDIIIILNDSASHRVINIKLQRIRLLFTSSSSNFLPMNWGIANDFRLTFRIVQYKRLLEKQKKKKGQLLTKEEMRFSIVDVFDLIKKSWDVIPNSRIKSAWKQSGILPKSATDTFERQGMFDDSLEIQLFHLINQLNVKEQWDVLSLLDLTVEQKINKSFLSNEEIIQSCVVDNYD</sequence>
<feature type="non-terminal residue" evidence="3">
    <location>
        <position position="445"/>
    </location>
</feature>
<organism evidence="3 4">
    <name type="scientific">Wickerhamomyces anomalus (strain ATCC 58044 / CBS 1984 / NCYC 433 / NRRL Y-366-8)</name>
    <name type="common">Yeast</name>
    <name type="synonym">Hansenula anomala</name>
    <dbReference type="NCBI Taxonomy" id="683960"/>
    <lineage>
        <taxon>Eukaryota</taxon>
        <taxon>Fungi</taxon>
        <taxon>Dikarya</taxon>
        <taxon>Ascomycota</taxon>
        <taxon>Saccharomycotina</taxon>
        <taxon>Saccharomycetes</taxon>
        <taxon>Phaffomycetales</taxon>
        <taxon>Wickerhamomycetaceae</taxon>
        <taxon>Wickerhamomyces</taxon>
    </lineage>
</organism>
<dbReference type="InterPro" id="IPR041188">
    <property type="entry name" value="HTH_ABP1_N"/>
</dbReference>
<dbReference type="GO" id="GO:0005634">
    <property type="term" value="C:nucleus"/>
    <property type="evidence" value="ECO:0007669"/>
    <property type="project" value="TreeGrafter"/>
</dbReference>
<keyword evidence="1" id="KW-0238">DNA-binding</keyword>
<evidence type="ECO:0000259" key="2">
    <source>
        <dbReference type="PROSITE" id="PS51253"/>
    </source>
</evidence>
<dbReference type="PROSITE" id="PS51253">
    <property type="entry name" value="HTH_CENPB"/>
    <property type="match status" value="1"/>
</dbReference>
<dbReference type="PANTHER" id="PTHR19303">
    <property type="entry name" value="TRANSPOSON"/>
    <property type="match status" value="1"/>
</dbReference>
<evidence type="ECO:0000256" key="1">
    <source>
        <dbReference type="ARBA" id="ARBA00023125"/>
    </source>
</evidence>
<dbReference type="OrthoDB" id="125347at2759"/>
<dbReference type="RefSeq" id="XP_019039939.1">
    <property type="nucleotide sequence ID" value="XM_019181540.1"/>
</dbReference>
<dbReference type="Pfam" id="PF03184">
    <property type="entry name" value="DDE_1"/>
    <property type="match status" value="1"/>
</dbReference>
<evidence type="ECO:0000313" key="4">
    <source>
        <dbReference type="Proteomes" id="UP000094112"/>
    </source>
</evidence>
<dbReference type="GeneID" id="30198786"/>
<dbReference type="GO" id="GO:0003677">
    <property type="term" value="F:DNA binding"/>
    <property type="evidence" value="ECO:0007669"/>
    <property type="project" value="UniProtKB-KW"/>
</dbReference>
<proteinExistence type="predicted"/>
<dbReference type="Proteomes" id="UP000094112">
    <property type="component" value="Unassembled WGS sequence"/>
</dbReference>
<dbReference type="InterPro" id="IPR050863">
    <property type="entry name" value="CenT-Element_Derived"/>
</dbReference>
<gene>
    <name evidence="3" type="ORF">WICANDRAFT_28821</name>
</gene>
<evidence type="ECO:0000313" key="3">
    <source>
        <dbReference type="EMBL" id="ODQ60732.1"/>
    </source>
</evidence>
<dbReference type="PANTHER" id="PTHR19303:SF73">
    <property type="entry name" value="PROTEIN PDC2"/>
    <property type="match status" value="1"/>
</dbReference>
<dbReference type="AlphaFoldDB" id="A0A1E3P700"/>
<dbReference type="Gene3D" id="1.10.10.60">
    <property type="entry name" value="Homeodomain-like"/>
    <property type="match status" value="2"/>
</dbReference>
<dbReference type="Pfam" id="PF18107">
    <property type="entry name" value="HTH_ABP1_N"/>
    <property type="match status" value="1"/>
</dbReference>
<keyword evidence="4" id="KW-1185">Reference proteome</keyword>
<dbReference type="InterPro" id="IPR006600">
    <property type="entry name" value="HTH_CenpB_DNA-bd_dom"/>
</dbReference>
<dbReference type="STRING" id="683960.A0A1E3P700"/>